<dbReference type="Pfam" id="PF00034">
    <property type="entry name" value="Cytochrom_C"/>
    <property type="match status" value="1"/>
</dbReference>
<evidence type="ECO:0000259" key="16">
    <source>
        <dbReference type="PROSITE" id="PS51007"/>
    </source>
</evidence>
<evidence type="ECO:0000256" key="8">
    <source>
        <dbReference type="ARBA" id="ARBA00022982"/>
    </source>
</evidence>
<evidence type="ECO:0000256" key="4">
    <source>
        <dbReference type="ARBA" id="ARBA00022617"/>
    </source>
</evidence>
<dbReference type="FunFam" id="1.10.760.10:FF:000019">
    <property type="entry name" value="Di-heme cytochrome C peroxidase"/>
    <property type="match status" value="1"/>
</dbReference>
<comment type="function">
    <text evidence="11">Involved in methylamine metabolism. Essential for the maturation of the beta subunit of MADH, presumably via a step in the biosynthesis of tryptophan tryptophylquinone (TTQ), the cofactor of MADH.</text>
</comment>
<keyword evidence="9" id="KW-0560">Oxidoreductase</keyword>
<evidence type="ECO:0000256" key="1">
    <source>
        <dbReference type="ARBA" id="ARBA00004418"/>
    </source>
</evidence>
<evidence type="ECO:0000313" key="18">
    <source>
        <dbReference type="Proteomes" id="UP000231019"/>
    </source>
</evidence>
<keyword evidence="7" id="KW-0574">Periplasm</keyword>
<dbReference type="Gene3D" id="1.10.760.10">
    <property type="entry name" value="Cytochrome c-like domain"/>
    <property type="match status" value="2"/>
</dbReference>
<dbReference type="GO" id="GO:0020037">
    <property type="term" value="F:heme binding"/>
    <property type="evidence" value="ECO:0007669"/>
    <property type="project" value="InterPro"/>
</dbReference>
<dbReference type="SUPFAM" id="SSF46626">
    <property type="entry name" value="Cytochrome c"/>
    <property type="match status" value="2"/>
</dbReference>
<dbReference type="PIRSF" id="PIRSF000294">
    <property type="entry name" value="Cytochrome-c_peroxidase"/>
    <property type="match status" value="1"/>
</dbReference>
<feature type="binding site" description="covalent" evidence="13">
    <location>
        <position position="85"/>
    </location>
    <ligand>
        <name>heme c</name>
        <dbReference type="ChEBI" id="CHEBI:61717"/>
        <label>1</label>
    </ligand>
</feature>
<dbReference type="InterPro" id="IPR051395">
    <property type="entry name" value="Cytochrome_c_Peroxidase/MauG"/>
</dbReference>
<dbReference type="Proteomes" id="UP000231019">
    <property type="component" value="Unassembled WGS sequence"/>
</dbReference>
<feature type="binding site" description="axial binding residue" evidence="14">
    <location>
        <position position="230"/>
    </location>
    <ligand>
        <name>heme c</name>
        <dbReference type="ChEBI" id="CHEBI:61717"/>
        <label>2</label>
    </ligand>
    <ligandPart>
        <name>Fe</name>
        <dbReference type="ChEBI" id="CHEBI:18248"/>
    </ligandPart>
</feature>
<dbReference type="InterPro" id="IPR036909">
    <property type="entry name" value="Cyt_c-like_dom_sf"/>
</dbReference>
<evidence type="ECO:0000256" key="12">
    <source>
        <dbReference type="ARBA" id="ARBA00073576"/>
    </source>
</evidence>
<dbReference type="AlphaFoldDB" id="A0A2M7G0Y5"/>
<dbReference type="InterPro" id="IPR004852">
    <property type="entry name" value="Di-haem_cyt_c_peroxidsae"/>
</dbReference>
<sequence>MSSFIKKSVPFFFLLTACQAQPLISSSPSKAMLRAASLHALPRTLFPEVPVPPGNPITQAKVELGFRLFFEPLLSANNKMSCASCHQPQRGFSNGQANAAGVNGQRGNRNVPSIYANAFYSSLFWDGRSPSLEDQALGPIQNPIEMNESLENVVKKLSGHPYYRAKFQQTFGTPVTPQGIGMALASFERALNLQPSVYDRYLQGDIDALSPAQERGMVLFGRQAHCATCHKGVQTSDNKFHNLGVGMNLPQPDLGRFNVTHNSEDRGAFRTPSLRNITRTGPYMHDGSLRSLEEVIDFYDKGGIPNPTLSNEMNPLNLAPEDKADLLAFLEALTSEDNLREIAALPGIQMPAERLPETIARLR</sequence>
<feature type="domain" description="Cytochrome c" evidence="16">
    <location>
        <begin position="60"/>
        <end position="161"/>
    </location>
</feature>
<dbReference type="GO" id="GO:0004130">
    <property type="term" value="F:cytochrome-c peroxidase activity"/>
    <property type="evidence" value="ECO:0007669"/>
    <property type="project" value="TreeGrafter"/>
</dbReference>
<reference evidence="17 18" key="1">
    <citation type="submission" date="2017-09" db="EMBL/GenBank/DDBJ databases">
        <title>Depth-based differentiation of microbial function through sediment-hosted aquifers and enrichment of novel symbionts in the deep terrestrial subsurface.</title>
        <authorList>
            <person name="Probst A.J."/>
            <person name="Ladd B."/>
            <person name="Jarett J.K."/>
            <person name="Geller-Mcgrath D.E."/>
            <person name="Sieber C.M."/>
            <person name="Emerson J.B."/>
            <person name="Anantharaman K."/>
            <person name="Thomas B.C."/>
            <person name="Malmstrom R."/>
            <person name="Stieglmeier M."/>
            <person name="Klingl A."/>
            <person name="Woyke T."/>
            <person name="Ryan C.M."/>
            <person name="Banfield J.F."/>
        </authorList>
    </citation>
    <scope>NUCLEOTIDE SEQUENCE [LARGE SCALE GENOMIC DNA]</scope>
    <source>
        <strain evidence="17">CG17_big_fil_post_rev_8_21_14_2_50_48_46</strain>
    </source>
</reference>
<evidence type="ECO:0000256" key="10">
    <source>
        <dbReference type="ARBA" id="ARBA00023004"/>
    </source>
</evidence>
<evidence type="ECO:0000256" key="2">
    <source>
        <dbReference type="ARBA" id="ARBA00004856"/>
    </source>
</evidence>
<feature type="signal peptide" evidence="15">
    <location>
        <begin position="1"/>
        <end position="22"/>
    </location>
</feature>
<feature type="domain" description="Cytochrome c" evidence="16">
    <location>
        <begin position="211"/>
        <end position="334"/>
    </location>
</feature>
<feature type="binding site" description="covalent" evidence="13">
    <location>
        <position position="226"/>
    </location>
    <ligand>
        <name>heme c</name>
        <dbReference type="ChEBI" id="CHEBI:61717"/>
        <label>2</label>
    </ligand>
</feature>
<keyword evidence="8" id="KW-0249">Electron transport</keyword>
<comment type="caution">
    <text evidence="17">The sequence shown here is derived from an EMBL/GenBank/DDBJ whole genome shotgun (WGS) entry which is preliminary data.</text>
</comment>
<feature type="binding site" description="axial binding residue" evidence="14">
    <location>
        <position position="86"/>
    </location>
    <ligand>
        <name>heme c</name>
        <dbReference type="ChEBI" id="CHEBI:61717"/>
        <label>1</label>
    </ligand>
    <ligandPart>
        <name>Fe</name>
        <dbReference type="ChEBI" id="CHEBI:18248"/>
    </ligandPart>
</feature>
<feature type="binding site" description="covalent" evidence="13">
    <location>
        <position position="82"/>
    </location>
    <ligand>
        <name>heme c</name>
        <dbReference type="ChEBI" id="CHEBI:61717"/>
        <label>1</label>
    </ligand>
</feature>
<keyword evidence="5 14" id="KW-0479">Metal-binding</keyword>
<feature type="chain" id="PRO_5014676216" description="Methylamine utilization protein MauG" evidence="15">
    <location>
        <begin position="23"/>
        <end position="363"/>
    </location>
</feature>
<feature type="binding site" description="covalent" evidence="13">
    <location>
        <position position="229"/>
    </location>
    <ligand>
        <name>heme c</name>
        <dbReference type="ChEBI" id="CHEBI:61717"/>
        <label>2</label>
    </ligand>
</feature>
<protein>
    <recommendedName>
        <fullName evidence="12">Methylamine utilization protein MauG</fullName>
    </recommendedName>
</protein>
<dbReference type="EMBL" id="PFFQ01000053">
    <property type="protein sequence ID" value="PIW15197.1"/>
    <property type="molecule type" value="Genomic_DNA"/>
</dbReference>
<keyword evidence="10 14" id="KW-0408">Iron</keyword>
<dbReference type="PANTHER" id="PTHR30600:SF10">
    <property type="entry name" value="BLL6722 PROTEIN"/>
    <property type="match status" value="1"/>
</dbReference>
<keyword evidence="3" id="KW-0813">Transport</keyword>
<evidence type="ECO:0000256" key="5">
    <source>
        <dbReference type="ARBA" id="ARBA00022723"/>
    </source>
</evidence>
<evidence type="ECO:0000256" key="3">
    <source>
        <dbReference type="ARBA" id="ARBA00022448"/>
    </source>
</evidence>
<evidence type="ECO:0000256" key="14">
    <source>
        <dbReference type="PIRSR" id="PIRSR000294-2"/>
    </source>
</evidence>
<keyword evidence="4 13" id="KW-0349">Heme</keyword>
<comment type="pathway">
    <text evidence="2">One-carbon metabolism; methylamine degradation.</text>
</comment>
<keyword evidence="6 15" id="KW-0732">Signal</keyword>
<dbReference type="InterPro" id="IPR026259">
    <property type="entry name" value="MauG/Cytc_peroxidase"/>
</dbReference>
<dbReference type="PANTHER" id="PTHR30600">
    <property type="entry name" value="CYTOCHROME C PEROXIDASE-RELATED"/>
    <property type="match status" value="1"/>
</dbReference>
<evidence type="ECO:0000313" key="17">
    <source>
        <dbReference type="EMBL" id="PIW15197.1"/>
    </source>
</evidence>
<dbReference type="PROSITE" id="PS51257">
    <property type="entry name" value="PROKAR_LIPOPROTEIN"/>
    <property type="match status" value="1"/>
</dbReference>
<dbReference type="GO" id="GO:0046872">
    <property type="term" value="F:metal ion binding"/>
    <property type="evidence" value="ECO:0007669"/>
    <property type="project" value="UniProtKB-KW"/>
</dbReference>
<keyword evidence="17" id="KW-0575">Peroxidase</keyword>
<evidence type="ECO:0000256" key="7">
    <source>
        <dbReference type="ARBA" id="ARBA00022764"/>
    </source>
</evidence>
<evidence type="ECO:0000256" key="11">
    <source>
        <dbReference type="ARBA" id="ARBA00058991"/>
    </source>
</evidence>
<dbReference type="GO" id="GO:0009055">
    <property type="term" value="F:electron transfer activity"/>
    <property type="evidence" value="ECO:0007669"/>
    <property type="project" value="InterPro"/>
</dbReference>
<organism evidence="17 18">
    <name type="scientific">bacterium (Candidatus Blackallbacteria) CG17_big_fil_post_rev_8_21_14_2_50_48_46</name>
    <dbReference type="NCBI Taxonomy" id="2014261"/>
    <lineage>
        <taxon>Bacteria</taxon>
        <taxon>Candidatus Blackallbacteria</taxon>
    </lineage>
</organism>
<comment type="PTM">
    <text evidence="13">Binds 2 heme groups per subunit.</text>
</comment>
<evidence type="ECO:0000256" key="15">
    <source>
        <dbReference type="SAM" id="SignalP"/>
    </source>
</evidence>
<comment type="subcellular location">
    <subcellularLocation>
        <location evidence="1">Periplasm</location>
    </subcellularLocation>
</comment>
<evidence type="ECO:0000256" key="9">
    <source>
        <dbReference type="ARBA" id="ARBA00023002"/>
    </source>
</evidence>
<accession>A0A2M7G0Y5</accession>
<evidence type="ECO:0000256" key="13">
    <source>
        <dbReference type="PIRSR" id="PIRSR000294-1"/>
    </source>
</evidence>
<name>A0A2M7G0Y5_9BACT</name>
<dbReference type="Pfam" id="PF03150">
    <property type="entry name" value="CCP_MauG"/>
    <property type="match status" value="1"/>
</dbReference>
<evidence type="ECO:0000256" key="6">
    <source>
        <dbReference type="ARBA" id="ARBA00022729"/>
    </source>
</evidence>
<dbReference type="InterPro" id="IPR009056">
    <property type="entry name" value="Cyt_c-like_dom"/>
</dbReference>
<gene>
    <name evidence="17" type="ORF">COW36_17395</name>
</gene>
<comment type="cofactor">
    <cofactor evidence="13">
        <name>heme</name>
        <dbReference type="ChEBI" id="CHEBI:30413"/>
    </cofactor>
    <text evidence="13">Binds 2 heme groups.</text>
</comment>
<proteinExistence type="predicted"/>
<dbReference type="GO" id="GO:0042597">
    <property type="term" value="C:periplasmic space"/>
    <property type="evidence" value="ECO:0007669"/>
    <property type="project" value="UniProtKB-SubCell"/>
</dbReference>
<dbReference type="PROSITE" id="PS51007">
    <property type="entry name" value="CYTC"/>
    <property type="match status" value="2"/>
</dbReference>